<protein>
    <submittedName>
        <fullName evidence="1">Uncharacterized protein</fullName>
    </submittedName>
</protein>
<proteinExistence type="predicted"/>
<organism evidence="1">
    <name type="scientific">Anguilla anguilla</name>
    <name type="common">European freshwater eel</name>
    <name type="synonym">Muraena anguilla</name>
    <dbReference type="NCBI Taxonomy" id="7936"/>
    <lineage>
        <taxon>Eukaryota</taxon>
        <taxon>Metazoa</taxon>
        <taxon>Chordata</taxon>
        <taxon>Craniata</taxon>
        <taxon>Vertebrata</taxon>
        <taxon>Euteleostomi</taxon>
        <taxon>Actinopterygii</taxon>
        <taxon>Neopterygii</taxon>
        <taxon>Teleostei</taxon>
        <taxon>Anguilliformes</taxon>
        <taxon>Anguillidae</taxon>
        <taxon>Anguilla</taxon>
    </lineage>
</organism>
<reference evidence="1" key="1">
    <citation type="submission" date="2014-11" db="EMBL/GenBank/DDBJ databases">
        <authorList>
            <person name="Amaro Gonzalez C."/>
        </authorList>
    </citation>
    <scope>NUCLEOTIDE SEQUENCE</scope>
</reference>
<dbReference type="EMBL" id="GBXM01084084">
    <property type="protein sequence ID" value="JAH24493.1"/>
    <property type="molecule type" value="Transcribed_RNA"/>
</dbReference>
<dbReference type="AlphaFoldDB" id="A0A0E9R823"/>
<evidence type="ECO:0000313" key="1">
    <source>
        <dbReference type="EMBL" id="JAH24493.1"/>
    </source>
</evidence>
<name>A0A0E9R823_ANGAN</name>
<accession>A0A0E9R823</accession>
<sequence length="50" mass="5663">MALYISTTYCIISINERRSAAMPNTFVYPSDFTPYSSTGLRHFKPTLPCV</sequence>
<reference evidence="1" key="2">
    <citation type="journal article" date="2015" name="Fish Shellfish Immunol.">
        <title>Early steps in the European eel (Anguilla anguilla)-Vibrio vulnificus interaction in the gills: Role of the RtxA13 toxin.</title>
        <authorList>
            <person name="Callol A."/>
            <person name="Pajuelo D."/>
            <person name="Ebbesson L."/>
            <person name="Teles M."/>
            <person name="MacKenzie S."/>
            <person name="Amaro C."/>
        </authorList>
    </citation>
    <scope>NUCLEOTIDE SEQUENCE</scope>
</reference>